<dbReference type="AlphaFoldDB" id="A0A336LRN6"/>
<sequence>MEEQEGKEVLSQYGISLKRASAAFMDILGKLGSLNVIDNGPQGISLQWILDEYKVVENSEWSIVVPDASLDPNINDLGQKYETDDSIGDASSNGSLPHEATKKSKAIKINNKSCDLKGLEVTKNELKVIDKYGVATFVYSFHSGSGVENFMAYLERSNYVQKVKRGFYTFVDYSERDKLHKSFAELNIEEILNSRRNQSWRPVGGTLEMLAAIGHNFLPRGRDEYSTPTSPLTPERNNDTAEMLHTDEANNVEKMMVSMGQLDTDDSYLPTRTTTNREAPLTLQQLNEFQAEDGSYHDIDTIKGIIFRGGIDPDVRPIVWKLLLNYDRWEDTEQQRQDRRSSRTEDYFRMKRQWSSFSEQQENNFADYRDRKCQIEKDVKRTDRNLEYFEGEDNPNLIKLQNILMTYIMYNFDLGYVQGMSDLLAPILMLMENEEDAFWCFVGFMDKVFHNFDIDQAGMKRQLTDINTLLAYTSPKLYNYFVEHQSENMYFCFRWLLVWFKREFSNQDILSLWEVLFTDLPCKNFHLFIALAILDEESHIFMKNNFEFNEILKHINELSGNINLSKIINKAESIYIQVKNSTKLTDEIRRIIGELPSTATTDEGRSDDEKLMDGVEKHSNGISCDSDNSNGSEGDAKEAYFEMGISQTFY</sequence>
<name>A0A336LRN6_CULSO</name>
<dbReference type="Gene3D" id="1.10.472.80">
    <property type="entry name" value="Ypt/Rab-GAP domain of gyp1p, domain 3"/>
    <property type="match status" value="1"/>
</dbReference>
<evidence type="ECO:0000256" key="7">
    <source>
        <dbReference type="ARBA" id="ARBA00065268"/>
    </source>
</evidence>
<dbReference type="GO" id="GO:0005737">
    <property type="term" value="C:cytoplasm"/>
    <property type="evidence" value="ECO:0007669"/>
    <property type="project" value="UniProtKB-SubCell"/>
</dbReference>
<evidence type="ECO:0000313" key="13">
    <source>
        <dbReference type="EMBL" id="SSX19621.1"/>
    </source>
</evidence>
<evidence type="ECO:0000259" key="11">
    <source>
        <dbReference type="PROSITE" id="PS50086"/>
    </source>
</evidence>
<evidence type="ECO:0000313" key="12">
    <source>
        <dbReference type="EMBL" id="SSW99241.1"/>
    </source>
</evidence>
<evidence type="ECO:0000256" key="4">
    <source>
        <dbReference type="ARBA" id="ARBA00022553"/>
    </source>
</evidence>
<reference evidence="13" key="2">
    <citation type="submission" date="2018-07" db="EMBL/GenBank/DDBJ databases">
        <authorList>
            <person name="Quirk P.G."/>
            <person name="Krulwich T.A."/>
        </authorList>
    </citation>
    <scope>NUCLEOTIDE SEQUENCE</scope>
</reference>
<evidence type="ECO:0000256" key="10">
    <source>
        <dbReference type="SAM" id="MobiDB-lite"/>
    </source>
</evidence>
<feature type="region of interest" description="Disordered" evidence="10">
    <location>
        <begin position="81"/>
        <end position="102"/>
    </location>
</feature>
<protein>
    <recommendedName>
        <fullName evidence="8">TBC1 domain family member 15</fullName>
    </recommendedName>
    <alternativeName>
        <fullName evidence="9">GTPase-activating protein RAB7</fullName>
    </alternativeName>
</protein>
<dbReference type="VEuPathDB" id="VectorBase:CSON015172"/>
<evidence type="ECO:0000256" key="1">
    <source>
        <dbReference type="ARBA" id="ARBA00004496"/>
    </source>
</evidence>
<dbReference type="FunFam" id="1.10.8.270:FF:000005">
    <property type="entry name" value="TBC1 domain family member 15"/>
    <property type="match status" value="1"/>
</dbReference>
<dbReference type="PANTHER" id="PTHR22957">
    <property type="entry name" value="TBC1 DOMAIN FAMILY MEMBER GTPASE-ACTIVATING PROTEIN"/>
    <property type="match status" value="1"/>
</dbReference>
<dbReference type="PROSITE" id="PS50086">
    <property type="entry name" value="TBC_RABGAP"/>
    <property type="match status" value="1"/>
</dbReference>
<proteinExistence type="predicted"/>
<dbReference type="SUPFAM" id="SSF47923">
    <property type="entry name" value="Ypt/Rab-GAP domain of gyp1p"/>
    <property type="match status" value="2"/>
</dbReference>
<dbReference type="GO" id="GO:0005096">
    <property type="term" value="F:GTPase activator activity"/>
    <property type="evidence" value="ECO:0007669"/>
    <property type="project" value="UniProtKB-KW"/>
</dbReference>
<comment type="function">
    <text evidence="6">Acts as a GTPase activating protein for RAB7A. Does not act on RAB4, RAB5 or RAB6.</text>
</comment>
<comment type="subunit">
    <text evidence="7">Interacts with non-phosphorylated form of RAB8A; phosphorylation of RAB8A at 'Thr-72' disrupts this interaction. Interacts with ARMC12.</text>
</comment>
<evidence type="ECO:0000256" key="9">
    <source>
        <dbReference type="ARBA" id="ARBA00082539"/>
    </source>
</evidence>
<reference evidence="12" key="1">
    <citation type="submission" date="2018-04" db="EMBL/GenBank/DDBJ databases">
        <authorList>
            <person name="Go L.Y."/>
            <person name="Mitchell J.A."/>
        </authorList>
    </citation>
    <scope>NUCLEOTIDE SEQUENCE</scope>
    <source>
        <tissue evidence="12">Whole organism</tissue>
    </source>
</reference>
<dbReference type="Pfam" id="PF00566">
    <property type="entry name" value="RabGAP-TBC"/>
    <property type="match status" value="1"/>
</dbReference>
<dbReference type="PANTHER" id="PTHR22957:SF645">
    <property type="entry name" value="LD27216P"/>
    <property type="match status" value="1"/>
</dbReference>
<accession>A0A336LRN6</accession>
<dbReference type="EMBL" id="UFQT01000093">
    <property type="protein sequence ID" value="SSX19621.1"/>
    <property type="molecule type" value="Genomic_DNA"/>
</dbReference>
<feature type="domain" description="Rab-GAP TBC" evidence="11">
    <location>
        <begin position="310"/>
        <end position="520"/>
    </location>
</feature>
<dbReference type="SMART" id="SM00164">
    <property type="entry name" value="TBC"/>
    <property type="match status" value="1"/>
</dbReference>
<dbReference type="Gene3D" id="1.10.8.270">
    <property type="entry name" value="putative rabgap domain of human tbc1 domain family member 14 like domains"/>
    <property type="match status" value="1"/>
</dbReference>
<evidence type="ECO:0000256" key="5">
    <source>
        <dbReference type="ARBA" id="ARBA00022990"/>
    </source>
</evidence>
<keyword evidence="2" id="KW-0343">GTPase activation</keyword>
<dbReference type="InterPro" id="IPR035969">
    <property type="entry name" value="Rab-GAP_TBC_sf"/>
</dbReference>
<gene>
    <name evidence="13" type="primary">CSON015172</name>
</gene>
<dbReference type="EMBL" id="UFQS01000093">
    <property type="protein sequence ID" value="SSW99241.1"/>
    <property type="molecule type" value="Genomic_DNA"/>
</dbReference>
<evidence type="ECO:0000256" key="8">
    <source>
        <dbReference type="ARBA" id="ARBA00067480"/>
    </source>
</evidence>
<comment type="subcellular location">
    <subcellularLocation>
        <location evidence="1">Cytoplasm</location>
    </subcellularLocation>
</comment>
<keyword evidence="4" id="KW-0597">Phosphoprotein</keyword>
<keyword evidence="5" id="KW-0007">Acetylation</keyword>
<dbReference type="InterPro" id="IPR000195">
    <property type="entry name" value="Rab-GAP-TBC_dom"/>
</dbReference>
<evidence type="ECO:0000256" key="2">
    <source>
        <dbReference type="ARBA" id="ARBA00022468"/>
    </source>
</evidence>
<evidence type="ECO:0000256" key="6">
    <source>
        <dbReference type="ARBA" id="ARBA00055283"/>
    </source>
</evidence>
<keyword evidence="3" id="KW-0963">Cytoplasm</keyword>
<dbReference type="FunFam" id="1.10.472.80:FF:000005">
    <property type="entry name" value="TBC1 domain family member 15"/>
    <property type="match status" value="1"/>
</dbReference>
<organism evidence="13">
    <name type="scientific">Culicoides sonorensis</name>
    <name type="common">Biting midge</name>
    <dbReference type="NCBI Taxonomy" id="179676"/>
    <lineage>
        <taxon>Eukaryota</taxon>
        <taxon>Metazoa</taxon>
        <taxon>Ecdysozoa</taxon>
        <taxon>Arthropoda</taxon>
        <taxon>Hexapoda</taxon>
        <taxon>Insecta</taxon>
        <taxon>Pterygota</taxon>
        <taxon>Neoptera</taxon>
        <taxon>Endopterygota</taxon>
        <taxon>Diptera</taxon>
        <taxon>Nematocera</taxon>
        <taxon>Chironomoidea</taxon>
        <taxon>Ceratopogonidae</taxon>
        <taxon>Ceratopogoninae</taxon>
        <taxon>Culicoides</taxon>
        <taxon>Monoculicoides</taxon>
    </lineage>
</organism>
<evidence type="ECO:0000256" key="3">
    <source>
        <dbReference type="ARBA" id="ARBA00022490"/>
    </source>
</evidence>